<name>B4LL84_DROVI</name>
<protein>
    <submittedName>
        <fullName evidence="2">Uncharacterized protein</fullName>
    </submittedName>
</protein>
<dbReference type="OrthoDB" id="7825903at2759"/>
<reference evidence="2 3" key="1">
    <citation type="journal article" date="2007" name="Nature">
        <title>Evolution of genes and genomes on the Drosophila phylogeny.</title>
        <authorList>
            <consortium name="Drosophila 12 Genomes Consortium"/>
            <person name="Clark A.G."/>
            <person name="Eisen M.B."/>
            <person name="Smith D.R."/>
            <person name="Bergman C.M."/>
            <person name="Oliver B."/>
            <person name="Markow T.A."/>
            <person name="Kaufman T.C."/>
            <person name="Kellis M."/>
            <person name="Gelbart W."/>
            <person name="Iyer V.N."/>
            <person name="Pollard D.A."/>
            <person name="Sackton T.B."/>
            <person name="Larracuente A.M."/>
            <person name="Singh N.D."/>
            <person name="Abad J.P."/>
            <person name="Abt D.N."/>
            <person name="Adryan B."/>
            <person name="Aguade M."/>
            <person name="Akashi H."/>
            <person name="Anderson W.W."/>
            <person name="Aquadro C.F."/>
            <person name="Ardell D.H."/>
            <person name="Arguello R."/>
            <person name="Artieri C.G."/>
            <person name="Barbash D.A."/>
            <person name="Barker D."/>
            <person name="Barsanti P."/>
            <person name="Batterham P."/>
            <person name="Batzoglou S."/>
            <person name="Begun D."/>
            <person name="Bhutkar A."/>
            <person name="Blanco E."/>
            <person name="Bosak S.A."/>
            <person name="Bradley R.K."/>
            <person name="Brand A.D."/>
            <person name="Brent M.R."/>
            <person name="Brooks A.N."/>
            <person name="Brown R.H."/>
            <person name="Butlin R.K."/>
            <person name="Caggese C."/>
            <person name="Calvi B.R."/>
            <person name="Bernardo de Carvalho A."/>
            <person name="Caspi A."/>
            <person name="Castrezana S."/>
            <person name="Celniker S.E."/>
            <person name="Chang J.L."/>
            <person name="Chapple C."/>
            <person name="Chatterji S."/>
            <person name="Chinwalla A."/>
            <person name="Civetta A."/>
            <person name="Clifton S.W."/>
            <person name="Comeron J.M."/>
            <person name="Costello J.C."/>
            <person name="Coyne J.A."/>
            <person name="Daub J."/>
            <person name="David R.G."/>
            <person name="Delcher A.L."/>
            <person name="Delehaunty K."/>
            <person name="Do C.B."/>
            <person name="Ebling H."/>
            <person name="Edwards K."/>
            <person name="Eickbush T."/>
            <person name="Evans J.D."/>
            <person name="Filipski A."/>
            <person name="Findeiss S."/>
            <person name="Freyhult E."/>
            <person name="Fulton L."/>
            <person name="Fulton R."/>
            <person name="Garcia A.C."/>
            <person name="Gardiner A."/>
            <person name="Garfield D.A."/>
            <person name="Garvin B.E."/>
            <person name="Gibson G."/>
            <person name="Gilbert D."/>
            <person name="Gnerre S."/>
            <person name="Godfrey J."/>
            <person name="Good R."/>
            <person name="Gotea V."/>
            <person name="Gravely B."/>
            <person name="Greenberg A.J."/>
            <person name="Griffiths-Jones S."/>
            <person name="Gross S."/>
            <person name="Guigo R."/>
            <person name="Gustafson E.A."/>
            <person name="Haerty W."/>
            <person name="Hahn M.W."/>
            <person name="Halligan D.L."/>
            <person name="Halpern A.L."/>
            <person name="Halter G.M."/>
            <person name="Han M.V."/>
            <person name="Heger A."/>
            <person name="Hillier L."/>
            <person name="Hinrichs A.S."/>
            <person name="Holmes I."/>
            <person name="Hoskins R.A."/>
            <person name="Hubisz M.J."/>
            <person name="Hultmark D."/>
            <person name="Huntley M.A."/>
            <person name="Jaffe D.B."/>
            <person name="Jagadeeshan S."/>
            <person name="Jeck W.R."/>
            <person name="Johnson J."/>
            <person name="Jones C.D."/>
            <person name="Jordan W.C."/>
            <person name="Karpen G.H."/>
            <person name="Kataoka E."/>
            <person name="Keightley P.D."/>
            <person name="Kheradpour P."/>
            <person name="Kirkness E.F."/>
            <person name="Koerich L.B."/>
            <person name="Kristiansen K."/>
            <person name="Kudrna D."/>
            <person name="Kulathinal R.J."/>
            <person name="Kumar S."/>
            <person name="Kwok R."/>
            <person name="Lander E."/>
            <person name="Langley C.H."/>
            <person name="Lapoint R."/>
            <person name="Lazzaro B.P."/>
            <person name="Lee S.J."/>
            <person name="Levesque L."/>
            <person name="Li R."/>
            <person name="Lin C.F."/>
            <person name="Lin M.F."/>
            <person name="Lindblad-Toh K."/>
            <person name="Llopart A."/>
            <person name="Long M."/>
            <person name="Low L."/>
            <person name="Lozovsky E."/>
            <person name="Lu J."/>
            <person name="Luo M."/>
            <person name="Machado C.A."/>
            <person name="Makalowski W."/>
            <person name="Marzo M."/>
            <person name="Matsuda M."/>
            <person name="Matzkin L."/>
            <person name="McAllister B."/>
            <person name="McBride C.S."/>
            <person name="McKernan B."/>
            <person name="McKernan K."/>
            <person name="Mendez-Lago M."/>
            <person name="Minx P."/>
            <person name="Mollenhauer M.U."/>
            <person name="Montooth K."/>
            <person name="Mount S.M."/>
            <person name="Mu X."/>
            <person name="Myers E."/>
            <person name="Negre B."/>
            <person name="Newfeld S."/>
            <person name="Nielsen R."/>
            <person name="Noor M.A."/>
            <person name="O'Grady P."/>
            <person name="Pachter L."/>
            <person name="Papaceit M."/>
            <person name="Parisi M.J."/>
            <person name="Parisi M."/>
            <person name="Parts L."/>
            <person name="Pedersen J.S."/>
            <person name="Pesole G."/>
            <person name="Phillippy A.M."/>
            <person name="Ponting C.P."/>
            <person name="Pop M."/>
            <person name="Porcelli D."/>
            <person name="Powell J.R."/>
            <person name="Prohaska S."/>
            <person name="Pruitt K."/>
            <person name="Puig M."/>
            <person name="Quesneville H."/>
            <person name="Ram K.R."/>
            <person name="Rand D."/>
            <person name="Rasmussen M.D."/>
            <person name="Reed L.K."/>
            <person name="Reenan R."/>
            <person name="Reily A."/>
            <person name="Remington K.A."/>
            <person name="Rieger T.T."/>
            <person name="Ritchie M.G."/>
            <person name="Robin C."/>
            <person name="Rogers Y.H."/>
            <person name="Rohde C."/>
            <person name="Rozas J."/>
            <person name="Rubenfield M.J."/>
            <person name="Ruiz A."/>
            <person name="Russo S."/>
            <person name="Salzberg S.L."/>
            <person name="Sanchez-Gracia A."/>
            <person name="Saranga D.J."/>
            <person name="Sato H."/>
            <person name="Schaeffer S.W."/>
            <person name="Schatz M.C."/>
            <person name="Schlenke T."/>
            <person name="Schwartz R."/>
            <person name="Segarra C."/>
            <person name="Singh R.S."/>
            <person name="Sirot L."/>
            <person name="Sirota M."/>
            <person name="Sisneros N.B."/>
            <person name="Smith C.D."/>
            <person name="Smith T.F."/>
            <person name="Spieth J."/>
            <person name="Stage D.E."/>
            <person name="Stark A."/>
            <person name="Stephan W."/>
            <person name="Strausberg R.L."/>
            <person name="Strempel S."/>
            <person name="Sturgill D."/>
            <person name="Sutton G."/>
            <person name="Sutton G.G."/>
            <person name="Tao W."/>
            <person name="Teichmann S."/>
            <person name="Tobari Y.N."/>
            <person name="Tomimura Y."/>
            <person name="Tsolas J.M."/>
            <person name="Valente V.L."/>
            <person name="Venter E."/>
            <person name="Venter J.C."/>
            <person name="Vicario S."/>
            <person name="Vieira F.G."/>
            <person name="Vilella A.J."/>
            <person name="Villasante A."/>
            <person name="Walenz B."/>
            <person name="Wang J."/>
            <person name="Wasserman M."/>
            <person name="Watts T."/>
            <person name="Wilson D."/>
            <person name="Wilson R.K."/>
            <person name="Wing R.A."/>
            <person name="Wolfner M.F."/>
            <person name="Wong A."/>
            <person name="Wong G.K."/>
            <person name="Wu C.I."/>
            <person name="Wu G."/>
            <person name="Yamamoto D."/>
            <person name="Yang H.P."/>
            <person name="Yang S.P."/>
            <person name="Yorke J.A."/>
            <person name="Yoshida K."/>
            <person name="Zdobnov E."/>
            <person name="Zhang P."/>
            <person name="Zhang Y."/>
            <person name="Zimin A.V."/>
            <person name="Baldwin J."/>
            <person name="Abdouelleil A."/>
            <person name="Abdulkadir J."/>
            <person name="Abebe A."/>
            <person name="Abera B."/>
            <person name="Abreu J."/>
            <person name="Acer S.C."/>
            <person name="Aftuck L."/>
            <person name="Alexander A."/>
            <person name="An P."/>
            <person name="Anderson E."/>
            <person name="Anderson S."/>
            <person name="Arachi H."/>
            <person name="Azer M."/>
            <person name="Bachantsang P."/>
            <person name="Barry A."/>
            <person name="Bayul T."/>
            <person name="Berlin A."/>
            <person name="Bessette D."/>
            <person name="Bloom T."/>
            <person name="Blye J."/>
            <person name="Boguslavskiy L."/>
            <person name="Bonnet C."/>
            <person name="Boukhgalter B."/>
            <person name="Bourzgui I."/>
            <person name="Brown A."/>
            <person name="Cahill P."/>
            <person name="Channer S."/>
            <person name="Cheshatsang Y."/>
            <person name="Chuda L."/>
            <person name="Citroen M."/>
            <person name="Collymore A."/>
            <person name="Cooke P."/>
            <person name="Costello M."/>
            <person name="D'Aco K."/>
            <person name="Daza R."/>
            <person name="De Haan G."/>
            <person name="DeGray S."/>
            <person name="DeMaso C."/>
            <person name="Dhargay N."/>
            <person name="Dooley K."/>
            <person name="Dooley E."/>
            <person name="Doricent M."/>
            <person name="Dorje P."/>
            <person name="Dorjee K."/>
            <person name="Dupes A."/>
            <person name="Elong R."/>
            <person name="Falk J."/>
            <person name="Farina A."/>
            <person name="Faro S."/>
            <person name="Ferguson D."/>
            <person name="Fisher S."/>
            <person name="Foley C.D."/>
            <person name="Franke A."/>
            <person name="Friedrich D."/>
            <person name="Gadbois L."/>
            <person name="Gearin G."/>
            <person name="Gearin C.R."/>
            <person name="Giannoukos G."/>
            <person name="Goode T."/>
            <person name="Graham J."/>
            <person name="Grandbois E."/>
            <person name="Grewal S."/>
            <person name="Gyaltsen K."/>
            <person name="Hafez N."/>
            <person name="Hagos B."/>
            <person name="Hall J."/>
            <person name="Henson C."/>
            <person name="Hollinger A."/>
            <person name="Honan T."/>
            <person name="Huard M.D."/>
            <person name="Hughes L."/>
            <person name="Hurhula B."/>
            <person name="Husby M.E."/>
            <person name="Kamat A."/>
            <person name="Kanga B."/>
            <person name="Kashin S."/>
            <person name="Khazanovich D."/>
            <person name="Kisner P."/>
            <person name="Lance K."/>
            <person name="Lara M."/>
            <person name="Lee W."/>
            <person name="Lennon N."/>
            <person name="Letendre F."/>
            <person name="LeVine R."/>
            <person name="Lipovsky A."/>
            <person name="Liu X."/>
            <person name="Liu J."/>
            <person name="Liu S."/>
            <person name="Lokyitsang T."/>
            <person name="Lokyitsang Y."/>
            <person name="Lubonja R."/>
            <person name="Lui A."/>
            <person name="MacDonald P."/>
            <person name="Magnisalis V."/>
            <person name="Maru K."/>
            <person name="Matthews C."/>
            <person name="McCusker W."/>
            <person name="McDonough S."/>
            <person name="Mehta T."/>
            <person name="Meldrim J."/>
            <person name="Meneus L."/>
            <person name="Mihai O."/>
            <person name="Mihalev A."/>
            <person name="Mihova T."/>
            <person name="Mittelman R."/>
            <person name="Mlenga V."/>
            <person name="Montmayeur A."/>
            <person name="Mulrain L."/>
            <person name="Navidi A."/>
            <person name="Naylor J."/>
            <person name="Negash T."/>
            <person name="Nguyen T."/>
            <person name="Nguyen N."/>
            <person name="Nicol R."/>
            <person name="Norbu C."/>
            <person name="Norbu N."/>
            <person name="Novod N."/>
            <person name="O'Neill B."/>
            <person name="Osman S."/>
            <person name="Markiewicz E."/>
            <person name="Oyono O.L."/>
            <person name="Patti C."/>
            <person name="Phunkhang P."/>
            <person name="Pierre F."/>
            <person name="Priest M."/>
            <person name="Raghuraman S."/>
            <person name="Rege F."/>
            <person name="Reyes R."/>
            <person name="Rise C."/>
            <person name="Rogov P."/>
            <person name="Ross K."/>
            <person name="Ryan E."/>
            <person name="Settipalli S."/>
            <person name="Shea T."/>
            <person name="Sherpa N."/>
            <person name="Shi L."/>
            <person name="Shih D."/>
            <person name="Sparrow T."/>
            <person name="Spaulding J."/>
            <person name="Stalker J."/>
            <person name="Stange-Thomann N."/>
            <person name="Stavropoulos S."/>
            <person name="Stone C."/>
            <person name="Strader C."/>
            <person name="Tesfaye S."/>
            <person name="Thomson T."/>
            <person name="Thoulutsang Y."/>
            <person name="Thoulutsang D."/>
            <person name="Topham K."/>
            <person name="Topping I."/>
            <person name="Tsamla T."/>
            <person name="Vassiliev H."/>
            <person name="Vo A."/>
            <person name="Wangchuk T."/>
            <person name="Wangdi T."/>
            <person name="Weiand M."/>
            <person name="Wilkinson J."/>
            <person name="Wilson A."/>
            <person name="Yadav S."/>
            <person name="Young G."/>
            <person name="Yu Q."/>
            <person name="Zembek L."/>
            <person name="Zhong D."/>
            <person name="Zimmer A."/>
            <person name="Zwirko Z."/>
            <person name="Jaffe D.B."/>
            <person name="Alvarez P."/>
            <person name="Brockman W."/>
            <person name="Butler J."/>
            <person name="Chin C."/>
            <person name="Gnerre S."/>
            <person name="Grabherr M."/>
            <person name="Kleber M."/>
            <person name="Mauceli E."/>
            <person name="MacCallum I."/>
        </authorList>
    </citation>
    <scope>NUCLEOTIDE SEQUENCE [LARGE SCALE GENOMIC DNA]</scope>
    <source>
        <strain evidence="3">Tucson 15010-1051.87</strain>
    </source>
</reference>
<gene>
    <name evidence="2" type="primary">Dvir\GJ20652</name>
    <name evidence="2" type="ORF">Dvir_GJ20652</name>
</gene>
<dbReference type="HOGENOM" id="CLU_172767_0_0_1"/>
<dbReference type="OMA" id="FAHWNAR"/>
<dbReference type="eggNOG" id="ENOG502TAPF">
    <property type="taxonomic scope" value="Eukaryota"/>
</dbReference>
<evidence type="ECO:0000313" key="2">
    <source>
        <dbReference type="EMBL" id="EDW60821.1"/>
    </source>
</evidence>
<dbReference type="EMBL" id="CH940648">
    <property type="protein sequence ID" value="EDW60821.1"/>
    <property type="molecule type" value="Genomic_DNA"/>
</dbReference>
<dbReference type="AlphaFoldDB" id="B4LL84"/>
<feature type="compositionally biased region" description="Basic and acidic residues" evidence="1">
    <location>
        <begin position="40"/>
        <end position="50"/>
    </location>
</feature>
<dbReference type="STRING" id="7244.B4LL84"/>
<proteinExistence type="predicted"/>
<dbReference type="KEGG" id="dvi:6627286"/>
<evidence type="ECO:0000256" key="1">
    <source>
        <dbReference type="SAM" id="MobiDB-lite"/>
    </source>
</evidence>
<accession>B4LL84</accession>
<evidence type="ECO:0000313" key="3">
    <source>
        <dbReference type="Proteomes" id="UP000008792"/>
    </source>
</evidence>
<organism evidence="2 3">
    <name type="scientific">Drosophila virilis</name>
    <name type="common">Fruit fly</name>
    <dbReference type="NCBI Taxonomy" id="7244"/>
    <lineage>
        <taxon>Eukaryota</taxon>
        <taxon>Metazoa</taxon>
        <taxon>Ecdysozoa</taxon>
        <taxon>Arthropoda</taxon>
        <taxon>Hexapoda</taxon>
        <taxon>Insecta</taxon>
        <taxon>Pterygota</taxon>
        <taxon>Neoptera</taxon>
        <taxon>Endopterygota</taxon>
        <taxon>Diptera</taxon>
        <taxon>Brachycera</taxon>
        <taxon>Muscomorpha</taxon>
        <taxon>Ephydroidea</taxon>
        <taxon>Drosophilidae</taxon>
        <taxon>Drosophila</taxon>
    </lineage>
</organism>
<feature type="region of interest" description="Disordered" evidence="1">
    <location>
        <begin position="32"/>
        <end position="52"/>
    </location>
</feature>
<dbReference type="PhylomeDB" id="B4LL84"/>
<keyword evidence="3" id="KW-1185">Reference proteome</keyword>
<dbReference type="InParanoid" id="B4LL84"/>
<dbReference type="Proteomes" id="UP000008792">
    <property type="component" value="Unassembled WGS sequence"/>
</dbReference>
<sequence>MFSRCLVIYQSKLPYSSRKLHHQNKSKAQMAQIKSNMMQQRREPNPEYHHAPSSFVQNFINHHQQGKSKDAQLHHWNARYRWADFRRRMIYGTHDI</sequence>
<dbReference type="FunCoup" id="B4LL84">
    <property type="interactions" value="1"/>
</dbReference>